<reference evidence="1 2" key="1">
    <citation type="submission" date="2024-05" db="EMBL/GenBank/DDBJ databases">
        <title>Culex pipiens pipiens assembly and annotation.</title>
        <authorList>
            <person name="Alout H."/>
            <person name="Durand T."/>
        </authorList>
    </citation>
    <scope>NUCLEOTIDE SEQUENCE [LARGE SCALE GENOMIC DNA]</scope>
    <source>
        <strain evidence="1">HA-2024</strain>
        <tissue evidence="1">Whole body</tissue>
    </source>
</reference>
<dbReference type="AlphaFoldDB" id="A0ABD1D5N6"/>
<protein>
    <submittedName>
        <fullName evidence="1">Uncharacterized protein</fullName>
    </submittedName>
</protein>
<dbReference type="Proteomes" id="UP001562425">
    <property type="component" value="Unassembled WGS sequence"/>
</dbReference>
<evidence type="ECO:0000313" key="2">
    <source>
        <dbReference type="Proteomes" id="UP001562425"/>
    </source>
</evidence>
<organism evidence="1 2">
    <name type="scientific">Culex pipiens pipiens</name>
    <name type="common">Northern house mosquito</name>
    <dbReference type="NCBI Taxonomy" id="38569"/>
    <lineage>
        <taxon>Eukaryota</taxon>
        <taxon>Metazoa</taxon>
        <taxon>Ecdysozoa</taxon>
        <taxon>Arthropoda</taxon>
        <taxon>Hexapoda</taxon>
        <taxon>Insecta</taxon>
        <taxon>Pterygota</taxon>
        <taxon>Neoptera</taxon>
        <taxon>Endopterygota</taxon>
        <taxon>Diptera</taxon>
        <taxon>Nematocera</taxon>
        <taxon>Culicoidea</taxon>
        <taxon>Culicidae</taxon>
        <taxon>Culicinae</taxon>
        <taxon>Culicini</taxon>
        <taxon>Culex</taxon>
        <taxon>Culex</taxon>
    </lineage>
</organism>
<gene>
    <name evidence="1" type="ORF">pipiens_011592</name>
</gene>
<evidence type="ECO:0000313" key="1">
    <source>
        <dbReference type="EMBL" id="KAL1394944.1"/>
    </source>
</evidence>
<name>A0ABD1D5N6_CULPP</name>
<accession>A0ABD1D5N6</accession>
<sequence length="146" mass="16663">MSQHDLIFGSLDFDDNPAPMITTYRDYVNFDAATVENAILAIPWSDFFASNEPDLLVNFFNKLVKQTHDACIPLRTKRGSKLQRRRDVEFPRKPHAHLPEAVHRRRLVSNEDELPVGFRPSCNVVGMRTSRLPVGDCSIKIGIQDE</sequence>
<comment type="caution">
    <text evidence="1">The sequence shown here is derived from an EMBL/GenBank/DDBJ whole genome shotgun (WGS) entry which is preliminary data.</text>
</comment>
<dbReference type="EMBL" id="JBEHCU010007371">
    <property type="protein sequence ID" value="KAL1394944.1"/>
    <property type="molecule type" value="Genomic_DNA"/>
</dbReference>
<keyword evidence="2" id="KW-1185">Reference proteome</keyword>
<proteinExistence type="predicted"/>